<dbReference type="InterPro" id="IPR019758">
    <property type="entry name" value="Pept_S26A_signal_pept_1_CS"/>
</dbReference>
<dbReference type="EC" id="3.4.21.89" evidence="4 8"/>
<feature type="active site" evidence="7">
    <location>
        <position position="42"/>
    </location>
</feature>
<evidence type="ECO:0000256" key="2">
    <source>
        <dbReference type="ARBA" id="ARBA00004401"/>
    </source>
</evidence>
<dbReference type="SUPFAM" id="SSF51306">
    <property type="entry name" value="LexA/Signal peptidase"/>
    <property type="match status" value="1"/>
</dbReference>
<feature type="domain" description="Peptidase S26" evidence="10">
    <location>
        <begin position="16"/>
        <end position="177"/>
    </location>
</feature>
<organism evidence="11 12">
    <name type="scientific">Prochlorococcus marinus str. GP2</name>
    <dbReference type="NCBI Taxonomy" id="59925"/>
    <lineage>
        <taxon>Bacteria</taxon>
        <taxon>Bacillati</taxon>
        <taxon>Cyanobacteriota</taxon>
        <taxon>Cyanophyceae</taxon>
        <taxon>Synechococcales</taxon>
        <taxon>Prochlorococcaceae</taxon>
        <taxon>Prochlorococcus</taxon>
    </lineage>
</organism>
<dbReference type="PRINTS" id="PR00727">
    <property type="entry name" value="LEADERPTASE"/>
</dbReference>
<dbReference type="STRING" id="59925.EU91_0101"/>
<dbReference type="GO" id="GO:0006465">
    <property type="term" value="P:signal peptide processing"/>
    <property type="evidence" value="ECO:0007669"/>
    <property type="project" value="InterPro"/>
</dbReference>
<dbReference type="OrthoDB" id="9802919at2"/>
<gene>
    <name evidence="11" type="ORF">EU91_0101</name>
</gene>
<evidence type="ECO:0000256" key="3">
    <source>
        <dbReference type="ARBA" id="ARBA00009370"/>
    </source>
</evidence>
<dbReference type="AlphaFoldDB" id="A0A0A1ZLA6"/>
<dbReference type="PROSITE" id="PS00501">
    <property type="entry name" value="SPASE_I_1"/>
    <property type="match status" value="1"/>
</dbReference>
<dbReference type="PANTHER" id="PTHR43390:SF1">
    <property type="entry name" value="CHLOROPLAST PROCESSING PEPTIDASE"/>
    <property type="match status" value="1"/>
</dbReference>
<dbReference type="Pfam" id="PF10502">
    <property type="entry name" value="Peptidase_S26"/>
    <property type="match status" value="1"/>
</dbReference>
<evidence type="ECO:0000256" key="1">
    <source>
        <dbReference type="ARBA" id="ARBA00000677"/>
    </source>
</evidence>
<dbReference type="InterPro" id="IPR019533">
    <property type="entry name" value="Peptidase_S26"/>
</dbReference>
<name>A0A0A1ZLA6_PROMR</name>
<dbReference type="RefSeq" id="WP_032523734.1">
    <property type="nucleotide sequence ID" value="NZ_CP138934.1"/>
</dbReference>
<keyword evidence="6 8" id="KW-0378">Hydrolase</keyword>
<evidence type="ECO:0000256" key="7">
    <source>
        <dbReference type="PIRSR" id="PIRSR600223-1"/>
    </source>
</evidence>
<dbReference type="CDD" id="cd06530">
    <property type="entry name" value="S26_SPase_I"/>
    <property type="match status" value="1"/>
</dbReference>
<dbReference type="NCBIfam" id="TIGR02227">
    <property type="entry name" value="sigpep_I_bact"/>
    <property type="match status" value="1"/>
</dbReference>
<dbReference type="Proteomes" id="UP000030598">
    <property type="component" value="Unassembled WGS sequence"/>
</dbReference>
<evidence type="ECO:0000313" key="12">
    <source>
        <dbReference type="Proteomes" id="UP000030598"/>
    </source>
</evidence>
<dbReference type="Gene3D" id="2.10.109.10">
    <property type="entry name" value="Umud Fragment, subunit A"/>
    <property type="match status" value="1"/>
</dbReference>
<dbReference type="GO" id="GO:0009003">
    <property type="term" value="F:signal peptidase activity"/>
    <property type="evidence" value="ECO:0007669"/>
    <property type="project" value="UniProtKB-EC"/>
</dbReference>
<dbReference type="InterPro" id="IPR036286">
    <property type="entry name" value="LexA/Signal_pep-like_sf"/>
</dbReference>
<dbReference type="PROSITE" id="PS00760">
    <property type="entry name" value="SPASE_I_2"/>
    <property type="match status" value="1"/>
</dbReference>
<evidence type="ECO:0000313" key="11">
    <source>
        <dbReference type="EMBL" id="KGF88988.1"/>
    </source>
</evidence>
<dbReference type="InterPro" id="IPR019757">
    <property type="entry name" value="Pept_S26A_signal_pept_1_Lys-AS"/>
</dbReference>
<dbReference type="GO" id="GO:0004252">
    <property type="term" value="F:serine-type endopeptidase activity"/>
    <property type="evidence" value="ECO:0007669"/>
    <property type="project" value="InterPro"/>
</dbReference>
<evidence type="ECO:0000256" key="5">
    <source>
        <dbReference type="ARBA" id="ARBA00022670"/>
    </source>
</evidence>
<evidence type="ECO:0000256" key="8">
    <source>
        <dbReference type="RuleBase" id="RU003993"/>
    </source>
</evidence>
<accession>A0A0A1ZLA6</accession>
<dbReference type="PANTHER" id="PTHR43390">
    <property type="entry name" value="SIGNAL PEPTIDASE I"/>
    <property type="match status" value="1"/>
</dbReference>
<feature type="active site" evidence="7">
    <location>
        <position position="97"/>
    </location>
</feature>
<comment type="similarity">
    <text evidence="3 9">Belongs to the peptidase S26 family.</text>
</comment>
<dbReference type="eggNOG" id="COG0681">
    <property type="taxonomic scope" value="Bacteria"/>
</dbReference>
<dbReference type="EMBL" id="JNAH01000002">
    <property type="protein sequence ID" value="KGF88988.1"/>
    <property type="molecule type" value="Genomic_DNA"/>
</dbReference>
<dbReference type="GO" id="GO:0005886">
    <property type="term" value="C:plasma membrane"/>
    <property type="evidence" value="ECO:0007669"/>
    <property type="project" value="UniProtKB-SubCell"/>
</dbReference>
<comment type="caution">
    <text evidence="11">The sequence shown here is derived from an EMBL/GenBank/DDBJ whole genome shotgun (WGS) entry which is preliminary data.</text>
</comment>
<keyword evidence="5 8" id="KW-0645">Protease</keyword>
<dbReference type="InterPro" id="IPR000223">
    <property type="entry name" value="Pept_S26A_signal_pept_1"/>
</dbReference>
<evidence type="ECO:0000259" key="10">
    <source>
        <dbReference type="Pfam" id="PF10502"/>
    </source>
</evidence>
<evidence type="ECO:0000256" key="6">
    <source>
        <dbReference type="ARBA" id="ARBA00022801"/>
    </source>
</evidence>
<comment type="subcellular location">
    <subcellularLocation>
        <location evidence="2">Cell membrane</location>
        <topology evidence="2">Single-pass type II membrane protein</topology>
    </subcellularLocation>
    <subcellularLocation>
        <location evidence="9">Membrane</location>
        <topology evidence="9">Single-pass type II membrane protein</topology>
    </subcellularLocation>
</comment>
<dbReference type="PROSITE" id="PS00761">
    <property type="entry name" value="SPASE_I_3"/>
    <property type="match status" value="1"/>
</dbReference>
<evidence type="ECO:0000256" key="4">
    <source>
        <dbReference type="ARBA" id="ARBA00013208"/>
    </source>
</evidence>
<sequence length="194" mass="22255">MSTTQEKRNSILKDLKNLLIWISIALIIRWQVIEPRWIPSGSMLPTLQIQDKILVEKVTPKITSKSNLSKLKNKIVVFNVPEELINAGYEADTALIKRVIGVPGDKVEVRDGNLYLNDIAQKNYVFDNNINYSVGPFIVPEESLWVMGDNRNNSMDSHIWGFLPYEKVIGKAIFRYWPFNKIGPIRFPALNNLD</sequence>
<protein>
    <recommendedName>
        <fullName evidence="4 8">Signal peptidase I</fullName>
        <ecNumber evidence="4 8">3.4.21.89</ecNumber>
    </recommendedName>
</protein>
<reference evidence="12" key="1">
    <citation type="journal article" date="2014" name="Sci. Data">
        <title>Genomes of diverse isolates of the marine cyanobacterium Prochlorococcus.</title>
        <authorList>
            <person name="Biller S."/>
            <person name="Berube P."/>
            <person name="Thompson J."/>
            <person name="Kelly L."/>
            <person name="Roggensack S."/>
            <person name="Awad L."/>
            <person name="Roache-Johnson K."/>
            <person name="Ding H."/>
            <person name="Giovannoni S.J."/>
            <person name="Moore L.R."/>
            <person name="Chisholm S.W."/>
        </authorList>
    </citation>
    <scope>NUCLEOTIDE SEQUENCE [LARGE SCALE GENOMIC DNA]</scope>
    <source>
        <strain evidence="12">GP2</strain>
    </source>
</reference>
<dbReference type="InterPro" id="IPR019756">
    <property type="entry name" value="Pept_S26A_signal_pept_1_Ser-AS"/>
</dbReference>
<evidence type="ECO:0000256" key="9">
    <source>
        <dbReference type="RuleBase" id="RU362042"/>
    </source>
</evidence>
<comment type="catalytic activity">
    <reaction evidence="1 8">
        <text>Cleavage of hydrophobic, N-terminal signal or leader sequences from secreted and periplasmic proteins.</text>
        <dbReference type="EC" id="3.4.21.89"/>
    </reaction>
</comment>
<proteinExistence type="inferred from homology"/>